<keyword evidence="2" id="KW-1133">Transmembrane helix</keyword>
<name>A0A3P6SG16_LITSI</name>
<sequence>MCSAEHWSSCSGGGESSSARRQSLGKDNGESGGLRTPEDLKSINKCCSKMGQLRQTLDLSAFADRNVFCFTWNRQRVLVVLGQASFLCAWVTFAGRRWRKGFF</sequence>
<gene>
    <name evidence="3" type="ORF">NLS_LOCUS1355</name>
</gene>
<keyword evidence="2" id="KW-0472">Membrane</keyword>
<dbReference type="EMBL" id="UYRX01000046">
    <property type="protein sequence ID" value="VDK71197.1"/>
    <property type="molecule type" value="Genomic_DNA"/>
</dbReference>
<proteinExistence type="predicted"/>
<keyword evidence="4" id="KW-1185">Reference proteome</keyword>
<dbReference type="Proteomes" id="UP000277928">
    <property type="component" value="Unassembled WGS sequence"/>
</dbReference>
<evidence type="ECO:0000256" key="2">
    <source>
        <dbReference type="SAM" id="Phobius"/>
    </source>
</evidence>
<dbReference type="AlphaFoldDB" id="A0A3P6SG16"/>
<keyword evidence="2" id="KW-0812">Transmembrane</keyword>
<feature type="region of interest" description="Disordered" evidence="1">
    <location>
        <begin position="1"/>
        <end position="38"/>
    </location>
</feature>
<organism evidence="3 4">
    <name type="scientific">Litomosoides sigmodontis</name>
    <name type="common">Filarial nematode worm</name>
    <dbReference type="NCBI Taxonomy" id="42156"/>
    <lineage>
        <taxon>Eukaryota</taxon>
        <taxon>Metazoa</taxon>
        <taxon>Ecdysozoa</taxon>
        <taxon>Nematoda</taxon>
        <taxon>Chromadorea</taxon>
        <taxon>Rhabditida</taxon>
        <taxon>Spirurina</taxon>
        <taxon>Spiruromorpha</taxon>
        <taxon>Filarioidea</taxon>
        <taxon>Onchocercidae</taxon>
        <taxon>Litomosoides</taxon>
    </lineage>
</organism>
<feature type="transmembrane region" description="Helical" evidence="2">
    <location>
        <begin position="77"/>
        <end position="95"/>
    </location>
</feature>
<evidence type="ECO:0000256" key="1">
    <source>
        <dbReference type="SAM" id="MobiDB-lite"/>
    </source>
</evidence>
<protein>
    <submittedName>
        <fullName evidence="3">Uncharacterized protein</fullName>
    </submittedName>
</protein>
<evidence type="ECO:0000313" key="4">
    <source>
        <dbReference type="Proteomes" id="UP000277928"/>
    </source>
</evidence>
<evidence type="ECO:0000313" key="3">
    <source>
        <dbReference type="EMBL" id="VDK71197.1"/>
    </source>
</evidence>
<reference evidence="3 4" key="1">
    <citation type="submission" date="2018-08" db="EMBL/GenBank/DDBJ databases">
        <authorList>
            <person name="Laetsch R D."/>
            <person name="Stevens L."/>
            <person name="Kumar S."/>
            <person name="Blaxter L. M."/>
        </authorList>
    </citation>
    <scope>NUCLEOTIDE SEQUENCE [LARGE SCALE GENOMIC DNA]</scope>
</reference>
<accession>A0A3P6SG16</accession>